<proteinExistence type="predicted"/>
<feature type="region of interest" description="Disordered" evidence="1">
    <location>
        <begin position="1"/>
        <end position="21"/>
    </location>
</feature>
<sequence>MMDDESNQGRMIDEIDQDDDVVLKEDKEVTDAEEDKVDGSAQIQGRQVESQAKIYKIDMDHANKVLSI</sequence>
<evidence type="ECO:0000256" key="1">
    <source>
        <dbReference type="SAM" id="MobiDB-lite"/>
    </source>
</evidence>
<organism evidence="2">
    <name type="scientific">Tanacetum cinerariifolium</name>
    <name type="common">Dalmatian daisy</name>
    <name type="synonym">Chrysanthemum cinerariifolium</name>
    <dbReference type="NCBI Taxonomy" id="118510"/>
    <lineage>
        <taxon>Eukaryota</taxon>
        <taxon>Viridiplantae</taxon>
        <taxon>Streptophyta</taxon>
        <taxon>Embryophyta</taxon>
        <taxon>Tracheophyta</taxon>
        <taxon>Spermatophyta</taxon>
        <taxon>Magnoliopsida</taxon>
        <taxon>eudicotyledons</taxon>
        <taxon>Gunneridae</taxon>
        <taxon>Pentapetalae</taxon>
        <taxon>asterids</taxon>
        <taxon>campanulids</taxon>
        <taxon>Asterales</taxon>
        <taxon>Asteraceae</taxon>
        <taxon>Asteroideae</taxon>
        <taxon>Anthemideae</taxon>
        <taxon>Anthemidinae</taxon>
        <taxon>Tanacetum</taxon>
    </lineage>
</organism>
<dbReference type="AlphaFoldDB" id="A0A699TQF7"/>
<accession>A0A699TQF7</accession>
<protein>
    <submittedName>
        <fullName evidence="2">Uncharacterized protein</fullName>
    </submittedName>
</protein>
<gene>
    <name evidence="2" type="ORF">Tci_883418</name>
</gene>
<feature type="non-terminal residue" evidence="2">
    <location>
        <position position="68"/>
    </location>
</feature>
<name>A0A699TQF7_TANCI</name>
<comment type="caution">
    <text evidence="2">The sequence shown here is derived from an EMBL/GenBank/DDBJ whole genome shotgun (WGS) entry which is preliminary data.</text>
</comment>
<dbReference type="EMBL" id="BKCJ011259142">
    <property type="protein sequence ID" value="GFD11449.1"/>
    <property type="molecule type" value="Genomic_DNA"/>
</dbReference>
<evidence type="ECO:0000313" key="2">
    <source>
        <dbReference type="EMBL" id="GFD11449.1"/>
    </source>
</evidence>
<reference evidence="2" key="1">
    <citation type="journal article" date="2019" name="Sci. Rep.">
        <title>Draft genome of Tanacetum cinerariifolium, the natural source of mosquito coil.</title>
        <authorList>
            <person name="Yamashiro T."/>
            <person name="Shiraishi A."/>
            <person name="Satake H."/>
            <person name="Nakayama K."/>
        </authorList>
    </citation>
    <scope>NUCLEOTIDE SEQUENCE</scope>
</reference>